<evidence type="ECO:0000256" key="1">
    <source>
        <dbReference type="SAM" id="Phobius"/>
    </source>
</evidence>
<feature type="transmembrane region" description="Helical" evidence="1">
    <location>
        <begin position="41"/>
        <end position="64"/>
    </location>
</feature>
<feature type="transmembrane region" description="Helical" evidence="1">
    <location>
        <begin position="7"/>
        <end position="29"/>
    </location>
</feature>
<gene>
    <name evidence="2" type="ORF">UFOVP536_28</name>
</gene>
<keyword evidence="1" id="KW-0472">Membrane</keyword>
<sequence length="93" mass="9731">MERIKEILAIVGTLIWRGFGVFLFIIGGAAGSGAVITGDPLTGILIAWTTLMLGIVGAVGYAIATTGEASKETVHNATNDAIRKFEEKNGPKE</sequence>
<accession>A0A6J5MPX1</accession>
<organism evidence="2">
    <name type="scientific">uncultured Caudovirales phage</name>
    <dbReference type="NCBI Taxonomy" id="2100421"/>
    <lineage>
        <taxon>Viruses</taxon>
        <taxon>Duplodnaviria</taxon>
        <taxon>Heunggongvirae</taxon>
        <taxon>Uroviricota</taxon>
        <taxon>Caudoviricetes</taxon>
        <taxon>Peduoviridae</taxon>
        <taxon>Maltschvirus</taxon>
        <taxon>Maltschvirus maltsch</taxon>
    </lineage>
</organism>
<name>A0A6J5MPX1_9CAUD</name>
<dbReference type="EMBL" id="LR796499">
    <property type="protein sequence ID" value="CAB4148844.1"/>
    <property type="molecule type" value="Genomic_DNA"/>
</dbReference>
<protein>
    <submittedName>
        <fullName evidence="2">Uncharacterized protein</fullName>
    </submittedName>
</protein>
<keyword evidence="1" id="KW-0812">Transmembrane</keyword>
<keyword evidence="1" id="KW-1133">Transmembrane helix</keyword>
<reference evidence="2" key="1">
    <citation type="submission" date="2020-04" db="EMBL/GenBank/DDBJ databases">
        <authorList>
            <person name="Chiriac C."/>
            <person name="Salcher M."/>
            <person name="Ghai R."/>
            <person name="Kavagutti S V."/>
        </authorList>
    </citation>
    <scope>NUCLEOTIDE SEQUENCE</scope>
</reference>
<evidence type="ECO:0000313" key="2">
    <source>
        <dbReference type="EMBL" id="CAB4148844.1"/>
    </source>
</evidence>
<proteinExistence type="predicted"/>